<feature type="chain" id="PRO_5046823511" evidence="5">
    <location>
        <begin position="25"/>
        <end position="212"/>
    </location>
</feature>
<evidence type="ECO:0000256" key="4">
    <source>
        <dbReference type="PROSITE-ProRule" id="PRU00473"/>
    </source>
</evidence>
<dbReference type="EMBL" id="JAUEOZ010000002">
    <property type="protein sequence ID" value="MDN2483721.1"/>
    <property type="molecule type" value="Genomic_DNA"/>
</dbReference>
<dbReference type="PROSITE" id="PS51123">
    <property type="entry name" value="OMPA_2"/>
    <property type="match status" value="1"/>
</dbReference>
<feature type="signal peptide" evidence="5">
    <location>
        <begin position="1"/>
        <end position="24"/>
    </location>
</feature>
<feature type="domain" description="OmpA-like" evidence="6">
    <location>
        <begin position="99"/>
        <end position="211"/>
    </location>
</feature>
<dbReference type="PRINTS" id="PR01021">
    <property type="entry name" value="OMPADOMAIN"/>
</dbReference>
<dbReference type="InterPro" id="IPR050330">
    <property type="entry name" value="Bact_OuterMem_StrucFunc"/>
</dbReference>
<keyword evidence="8" id="KW-1185">Reference proteome</keyword>
<keyword evidence="5" id="KW-0732">Signal</keyword>
<evidence type="ECO:0000256" key="2">
    <source>
        <dbReference type="ARBA" id="ARBA00023136"/>
    </source>
</evidence>
<evidence type="ECO:0000256" key="5">
    <source>
        <dbReference type="SAM" id="SignalP"/>
    </source>
</evidence>
<comment type="caution">
    <text evidence="7">The sequence shown here is derived from an EMBL/GenBank/DDBJ whole genome shotgun (WGS) entry which is preliminary data.</text>
</comment>
<evidence type="ECO:0000313" key="8">
    <source>
        <dbReference type="Proteomes" id="UP001169719"/>
    </source>
</evidence>
<dbReference type="CDD" id="cd07185">
    <property type="entry name" value="OmpA_C-like"/>
    <property type="match status" value="1"/>
</dbReference>
<protein>
    <submittedName>
        <fullName evidence="7">OmpA family protein</fullName>
    </submittedName>
</protein>
<evidence type="ECO:0000256" key="3">
    <source>
        <dbReference type="ARBA" id="ARBA00023237"/>
    </source>
</evidence>
<dbReference type="Pfam" id="PF00691">
    <property type="entry name" value="OmpA"/>
    <property type="match status" value="1"/>
</dbReference>
<dbReference type="Proteomes" id="UP001169719">
    <property type="component" value="Unassembled WGS sequence"/>
</dbReference>
<accession>A0ABT7Y6V8</accession>
<dbReference type="Gene3D" id="3.30.1330.60">
    <property type="entry name" value="OmpA-like domain"/>
    <property type="match status" value="1"/>
</dbReference>
<name>A0ABT7Y6V8_9VIBR</name>
<keyword evidence="3" id="KW-0998">Cell outer membrane</keyword>
<dbReference type="InterPro" id="IPR006665">
    <property type="entry name" value="OmpA-like"/>
</dbReference>
<reference evidence="7" key="1">
    <citation type="submission" date="2024-05" db="EMBL/GenBank/DDBJ databases">
        <title>Genome Sequences of Four Agar- Degrading Marine Bacteria.</title>
        <authorList>
            <person name="Phillips E.K."/>
            <person name="Shaffer J.C."/>
            <person name="Henson M.W."/>
            <person name="Temperton B."/>
            <person name="Thrash C.J."/>
            <person name="Martin M.O."/>
        </authorList>
    </citation>
    <scope>NUCLEOTIDE SEQUENCE</scope>
    <source>
        <strain evidence="7">EKP203</strain>
    </source>
</reference>
<dbReference type="InterPro" id="IPR006664">
    <property type="entry name" value="OMP_bac"/>
</dbReference>
<dbReference type="SUPFAM" id="SSF103088">
    <property type="entry name" value="OmpA-like"/>
    <property type="match status" value="1"/>
</dbReference>
<comment type="subcellular location">
    <subcellularLocation>
        <location evidence="1">Cell outer membrane</location>
    </subcellularLocation>
</comment>
<sequence>MNQRILRVSILCTLFASFSGQLMAKMDGNDLVSFCSKKDVMINQRVEIKSGRTVMLVQGSMMTIETEAPTPTKQLIASELARIHMHSDCIEYLMDKGISDESIGRVYFDFDKFSLTPASLIVLEGLMEKINRVDSNILLSGHTDSIGTTEYNYSLGLKRAESVQGYLINEGVDRTAMILETHGEDAPISDNVSKKGREKNRRVEISAMPIYE</sequence>
<gene>
    <name evidence="7" type="ORF">QWJ08_20435</name>
</gene>
<evidence type="ECO:0000259" key="6">
    <source>
        <dbReference type="PROSITE" id="PS51123"/>
    </source>
</evidence>
<dbReference type="PANTHER" id="PTHR30329">
    <property type="entry name" value="STATOR ELEMENT OF FLAGELLAR MOTOR COMPLEX"/>
    <property type="match status" value="1"/>
</dbReference>
<evidence type="ECO:0000313" key="7">
    <source>
        <dbReference type="EMBL" id="MDN2483721.1"/>
    </source>
</evidence>
<organism evidence="7 8">
    <name type="scientific">Vibrio agarivorans</name>
    <dbReference type="NCBI Taxonomy" id="153622"/>
    <lineage>
        <taxon>Bacteria</taxon>
        <taxon>Pseudomonadati</taxon>
        <taxon>Pseudomonadota</taxon>
        <taxon>Gammaproteobacteria</taxon>
        <taxon>Vibrionales</taxon>
        <taxon>Vibrionaceae</taxon>
        <taxon>Vibrio</taxon>
    </lineage>
</organism>
<proteinExistence type="predicted"/>
<dbReference type="PANTHER" id="PTHR30329:SF21">
    <property type="entry name" value="LIPOPROTEIN YIAD-RELATED"/>
    <property type="match status" value="1"/>
</dbReference>
<evidence type="ECO:0000256" key="1">
    <source>
        <dbReference type="ARBA" id="ARBA00004442"/>
    </source>
</evidence>
<keyword evidence="2 4" id="KW-0472">Membrane</keyword>
<dbReference type="InterPro" id="IPR036737">
    <property type="entry name" value="OmpA-like_sf"/>
</dbReference>
<dbReference type="RefSeq" id="WP_289963791.1">
    <property type="nucleotide sequence ID" value="NZ_JAUEOZ010000002.1"/>
</dbReference>